<dbReference type="AlphaFoldDB" id="A0AAR2LXW3"/>
<dbReference type="InterPro" id="IPR036444">
    <property type="entry name" value="PLipase_A2_dom_sf"/>
</dbReference>
<name>A0AAR2LXW3_PYGNA</name>
<sequence length="265" mass="28944">MQRRACQVFIMRTFGTPTSTMFPRCAVLLLLCLSTGLAATLIGSASAEEAPTVDPMGSDSLASDALNMDRVVDPVGANTVQADSPVEQGQAQAETSQDPEEESDWGFGSIRDSFQAVNGYFDSVVELMGGRNGVCQYRCRFGKAPQARPGYQIPEPNGCTSSLLGFQVPESFDMGIPAMTKCCNQLDMCYDTCGANKYRCDTKFRWCLHGICSDLKKSLGFMSKVEACETFADTMYNTVWTLGCRPFMNSQRAACICEGEEKDEL</sequence>
<dbReference type="GeneTree" id="ENSGT00390000008798"/>
<dbReference type="Pfam" id="PF06951">
    <property type="entry name" value="PLA2G12"/>
    <property type="match status" value="1"/>
</dbReference>
<dbReference type="InterPro" id="IPR010711">
    <property type="entry name" value="PLA2G12"/>
</dbReference>
<reference evidence="14 15" key="1">
    <citation type="submission" date="2020-10" db="EMBL/GenBank/DDBJ databases">
        <title>Pygocentrus nattereri (red-bellied piranha) genome, fPygNat1, primary haplotype.</title>
        <authorList>
            <person name="Myers G."/>
            <person name="Meyer A."/>
            <person name="Karagic N."/>
            <person name="Pippel M."/>
            <person name="Winkler S."/>
            <person name="Tracey A."/>
            <person name="Wood J."/>
            <person name="Formenti G."/>
            <person name="Howe K."/>
            <person name="Fedrigo O."/>
            <person name="Jarvis E.D."/>
        </authorList>
    </citation>
    <scope>NUCLEOTIDE SEQUENCE [LARGE SCALE GENOMIC DNA]</scope>
</reference>
<feature type="chain" id="PRO_5043882607" description="Group XIIB secretory phospholipase A2-like protein" evidence="13">
    <location>
        <begin position="39"/>
        <end position="265"/>
    </location>
</feature>
<evidence type="ECO:0000256" key="4">
    <source>
        <dbReference type="ARBA" id="ARBA00022525"/>
    </source>
</evidence>
<dbReference type="GO" id="GO:0005576">
    <property type="term" value="C:extracellular region"/>
    <property type="evidence" value="ECO:0007669"/>
    <property type="project" value="UniProtKB-SubCell"/>
</dbReference>
<organism evidence="14 15">
    <name type="scientific">Pygocentrus nattereri</name>
    <name type="common">Red-bellied piranha</name>
    <dbReference type="NCBI Taxonomy" id="42514"/>
    <lineage>
        <taxon>Eukaryota</taxon>
        <taxon>Metazoa</taxon>
        <taxon>Chordata</taxon>
        <taxon>Craniata</taxon>
        <taxon>Vertebrata</taxon>
        <taxon>Euteleostomi</taxon>
        <taxon>Actinopterygii</taxon>
        <taxon>Neopterygii</taxon>
        <taxon>Teleostei</taxon>
        <taxon>Ostariophysi</taxon>
        <taxon>Characiformes</taxon>
        <taxon>Characoidei</taxon>
        <taxon>Pygocentrus</taxon>
    </lineage>
</organism>
<evidence type="ECO:0000256" key="7">
    <source>
        <dbReference type="ARBA" id="ARBA00022837"/>
    </source>
</evidence>
<evidence type="ECO:0000313" key="14">
    <source>
        <dbReference type="Ensembl" id="ENSPNAP00000079171.1"/>
    </source>
</evidence>
<protein>
    <recommendedName>
        <fullName evidence="9">Group XIIB secretory phospholipase A2-like protein</fullName>
    </recommendedName>
    <alternativeName>
        <fullName evidence="11">Group XIII secretory phospholipase A2-like protein</fullName>
    </alternativeName>
    <alternativeName>
        <fullName evidence="10">sPLA2-GXIIB</fullName>
    </alternativeName>
</protein>
<dbReference type="FunFam" id="1.20.90.10:FF:000003">
    <property type="entry name" value="Group XIIB secretory phospholipase A2-like protein"/>
    <property type="match status" value="1"/>
</dbReference>
<proteinExistence type="inferred from homology"/>
<evidence type="ECO:0000256" key="10">
    <source>
        <dbReference type="ARBA" id="ARBA00076135"/>
    </source>
</evidence>
<evidence type="ECO:0000256" key="2">
    <source>
        <dbReference type="ARBA" id="ARBA00004613"/>
    </source>
</evidence>
<evidence type="ECO:0000313" key="15">
    <source>
        <dbReference type="Proteomes" id="UP001501920"/>
    </source>
</evidence>
<evidence type="ECO:0000256" key="6">
    <source>
        <dbReference type="ARBA" id="ARBA00022729"/>
    </source>
</evidence>
<comment type="subcellular location">
    <subcellularLocation>
        <location evidence="2">Secreted</location>
    </subcellularLocation>
</comment>
<evidence type="ECO:0000256" key="11">
    <source>
        <dbReference type="ARBA" id="ARBA00076881"/>
    </source>
</evidence>
<comment type="cofactor">
    <cofactor evidence="1">
        <name>Ca(2+)</name>
        <dbReference type="ChEBI" id="CHEBI:29108"/>
    </cofactor>
</comment>
<evidence type="ECO:0000256" key="3">
    <source>
        <dbReference type="ARBA" id="ARBA00007056"/>
    </source>
</evidence>
<keyword evidence="15" id="KW-1185">Reference proteome</keyword>
<dbReference type="GO" id="GO:0050482">
    <property type="term" value="P:arachidonate secretion"/>
    <property type="evidence" value="ECO:0007669"/>
    <property type="project" value="InterPro"/>
</dbReference>
<dbReference type="Ensembl" id="ENSPNAT00000045700.1">
    <property type="protein sequence ID" value="ENSPNAP00000079171.1"/>
    <property type="gene ID" value="ENSPNAG00000035954.1"/>
</dbReference>
<evidence type="ECO:0000256" key="1">
    <source>
        <dbReference type="ARBA" id="ARBA00001913"/>
    </source>
</evidence>
<keyword evidence="6 13" id="KW-0732">Signal</keyword>
<dbReference type="GO" id="GO:0042632">
    <property type="term" value="P:cholesterol homeostasis"/>
    <property type="evidence" value="ECO:0007669"/>
    <property type="project" value="TreeGrafter"/>
</dbReference>
<evidence type="ECO:0000256" key="5">
    <source>
        <dbReference type="ARBA" id="ARBA00022723"/>
    </source>
</evidence>
<evidence type="ECO:0000256" key="9">
    <source>
        <dbReference type="ARBA" id="ARBA00074308"/>
    </source>
</evidence>
<dbReference type="GO" id="GO:0004623">
    <property type="term" value="F:phospholipase A2 activity"/>
    <property type="evidence" value="ECO:0007669"/>
    <property type="project" value="InterPro"/>
</dbReference>
<evidence type="ECO:0000256" key="12">
    <source>
        <dbReference type="SAM" id="MobiDB-lite"/>
    </source>
</evidence>
<evidence type="ECO:0000256" key="8">
    <source>
        <dbReference type="ARBA" id="ARBA00055969"/>
    </source>
</evidence>
<accession>A0AAR2LXW3</accession>
<dbReference type="PANTHER" id="PTHR12824:SF2">
    <property type="entry name" value="GROUP XIIB SECRETORY PHOSPHOLIPASE A2-LIKE PROTEIN"/>
    <property type="match status" value="1"/>
</dbReference>
<dbReference type="GO" id="GO:0006644">
    <property type="term" value="P:phospholipid metabolic process"/>
    <property type="evidence" value="ECO:0007669"/>
    <property type="project" value="InterPro"/>
</dbReference>
<evidence type="ECO:0000256" key="13">
    <source>
        <dbReference type="SAM" id="SignalP"/>
    </source>
</evidence>
<feature type="signal peptide" evidence="13">
    <location>
        <begin position="1"/>
        <end position="38"/>
    </location>
</feature>
<dbReference type="Proteomes" id="UP001501920">
    <property type="component" value="Chromosome 5"/>
</dbReference>
<keyword evidence="7" id="KW-0106">Calcium</keyword>
<reference evidence="14" key="2">
    <citation type="submission" date="2025-08" db="UniProtKB">
        <authorList>
            <consortium name="Ensembl"/>
        </authorList>
    </citation>
    <scope>IDENTIFICATION</scope>
</reference>
<dbReference type="GO" id="GO:0005509">
    <property type="term" value="F:calcium ion binding"/>
    <property type="evidence" value="ECO:0007669"/>
    <property type="project" value="InterPro"/>
</dbReference>
<gene>
    <name evidence="14" type="primary">PLA2G12B</name>
</gene>
<dbReference type="GO" id="GO:0070328">
    <property type="term" value="P:triglyceride homeostasis"/>
    <property type="evidence" value="ECO:0007669"/>
    <property type="project" value="TreeGrafter"/>
</dbReference>
<feature type="region of interest" description="Disordered" evidence="12">
    <location>
        <begin position="80"/>
        <end position="105"/>
    </location>
</feature>
<dbReference type="PANTHER" id="PTHR12824">
    <property type="entry name" value="GROUP XII SECRETORY PHOSPHOLIPASE A2 FAMILY MEMBER"/>
    <property type="match status" value="1"/>
</dbReference>
<dbReference type="SUPFAM" id="SSF48619">
    <property type="entry name" value="Phospholipase A2, PLA2"/>
    <property type="match status" value="1"/>
</dbReference>
<reference evidence="14" key="3">
    <citation type="submission" date="2025-09" db="UniProtKB">
        <authorList>
            <consortium name="Ensembl"/>
        </authorList>
    </citation>
    <scope>IDENTIFICATION</scope>
</reference>
<feature type="compositionally biased region" description="Polar residues" evidence="12">
    <location>
        <begin position="80"/>
        <end position="96"/>
    </location>
</feature>
<dbReference type="Gene3D" id="1.20.90.10">
    <property type="entry name" value="Phospholipase A2 domain"/>
    <property type="match status" value="1"/>
</dbReference>
<keyword evidence="5" id="KW-0479">Metal-binding</keyword>
<comment type="similarity">
    <text evidence="3">Belongs to the phospholipase A2 family.</text>
</comment>
<keyword evidence="4" id="KW-0964">Secreted</keyword>
<comment type="function">
    <text evidence="8">Not known; does not seem to have catalytic activity.</text>
</comment>
<dbReference type="GO" id="GO:0016042">
    <property type="term" value="P:lipid catabolic process"/>
    <property type="evidence" value="ECO:0007669"/>
    <property type="project" value="InterPro"/>
</dbReference>